<reference evidence="6 7" key="1">
    <citation type="submission" date="2011-07" db="EMBL/GenBank/DDBJ databases">
        <authorList>
            <person name="Coyne R."/>
            <person name="Brami D."/>
            <person name="Johnson J."/>
            <person name="Hostetler J."/>
            <person name="Hannick L."/>
            <person name="Clark T."/>
            <person name="Cassidy-Hanley D."/>
            <person name="Inman J."/>
        </authorList>
    </citation>
    <scope>NUCLEOTIDE SEQUENCE [LARGE SCALE GENOMIC DNA]</scope>
    <source>
        <strain evidence="6 7">G5</strain>
    </source>
</reference>
<evidence type="ECO:0000256" key="2">
    <source>
        <dbReference type="ARBA" id="ARBA00022980"/>
    </source>
</evidence>
<dbReference type="EC" id="1.6.5.3" evidence="6"/>
<dbReference type="Gene3D" id="3.30.70.1730">
    <property type="match status" value="1"/>
</dbReference>
<keyword evidence="6" id="KW-0456">Lyase</keyword>
<dbReference type="GO" id="GO:0000027">
    <property type="term" value="P:ribosomal large subunit assembly"/>
    <property type="evidence" value="ECO:0007669"/>
    <property type="project" value="TreeGrafter"/>
</dbReference>
<dbReference type="GO" id="GO:0002181">
    <property type="term" value="P:cytoplasmic translation"/>
    <property type="evidence" value="ECO:0007669"/>
    <property type="project" value="TreeGrafter"/>
</dbReference>
<keyword evidence="4" id="KW-0472">Membrane</keyword>
<proteinExistence type="inferred from homology"/>
<evidence type="ECO:0000259" key="5">
    <source>
        <dbReference type="Pfam" id="PF17777"/>
    </source>
</evidence>
<accession>G0QNR4</accession>
<dbReference type="Gene3D" id="3.90.105.20">
    <property type="match status" value="1"/>
</dbReference>
<dbReference type="EC" id="4.2.99.18" evidence="6"/>
<keyword evidence="3" id="KW-0687">Ribonucleoprotein</keyword>
<evidence type="ECO:0000256" key="3">
    <source>
        <dbReference type="ARBA" id="ARBA00023274"/>
    </source>
</evidence>
<dbReference type="GO" id="GO:0003735">
    <property type="term" value="F:structural constituent of ribosome"/>
    <property type="evidence" value="ECO:0007669"/>
    <property type="project" value="TreeGrafter"/>
</dbReference>
<dbReference type="InterPro" id="IPR043141">
    <property type="entry name" value="Ribosomal_uL10-like_sf"/>
</dbReference>
<keyword evidence="4" id="KW-0812">Transmembrane</keyword>
<dbReference type="AlphaFoldDB" id="G0QNR4"/>
<protein>
    <submittedName>
        <fullName evidence="6">Ribosomal phosphoprotein, putative</fullName>
        <ecNumber evidence="6">1.6.5.3</ecNumber>
        <ecNumber evidence="6">4.2.99.18</ecNumber>
    </submittedName>
</protein>
<dbReference type="GeneID" id="14909320"/>
<keyword evidence="4" id="KW-1133">Transmembrane helix</keyword>
<keyword evidence="2" id="KW-0689">Ribosomal protein</keyword>
<dbReference type="eggNOG" id="KOG0815">
    <property type="taxonomic scope" value="Eukaryota"/>
</dbReference>
<dbReference type="InterPro" id="IPR050323">
    <property type="entry name" value="Ribosomal_protein_uL10"/>
</dbReference>
<dbReference type="InParanoid" id="G0QNR4"/>
<evidence type="ECO:0000313" key="7">
    <source>
        <dbReference type="Proteomes" id="UP000008983"/>
    </source>
</evidence>
<feature type="domain" description="Large ribosomal subunit protein uL10-like insertion" evidence="5">
    <location>
        <begin position="249"/>
        <end position="304"/>
    </location>
</feature>
<dbReference type="InterPro" id="IPR040637">
    <property type="entry name" value="Ribosomal_uL10-like_insert"/>
</dbReference>
<gene>
    <name evidence="6" type="ORF">IMG5_060940</name>
</gene>
<sequence>MLKYRYINIKFLKYIQQYSLIIQNIQQIKYIINKIYNKYFIYILLFIYLYYYIYILLLLIIFIFKDLNLKEFKYIYLLLKINILNQIKKINKCRPLKSTRNLKKTILLGDFMNYFPNMTKLLLALQKMSVHYNFKKSEVFRIKQHFSYWKKCKKFKHIKYILQQQQKLIQNQIKNKNRQSLEKPYNLKLIPSQKMKNYDWFRQFGPEKPQLKILLEGNYLKNKIGYIFHNESISVLKPKIESFIVPAPARVGTIAQKDVFIPPGPTNMDPSQINFFHALQISTKIQKGQIEITKEVHVCVKGKKSETLKLLYLKK</sequence>
<dbReference type="PANTHER" id="PTHR45699:SF3">
    <property type="entry name" value="LARGE RIBOSOMAL SUBUNIT PROTEIN UL10"/>
    <property type="match status" value="1"/>
</dbReference>
<dbReference type="Proteomes" id="UP000008983">
    <property type="component" value="Unassembled WGS sequence"/>
</dbReference>
<dbReference type="EMBL" id="GL983507">
    <property type="protein sequence ID" value="EGR33144.1"/>
    <property type="molecule type" value="Genomic_DNA"/>
</dbReference>
<name>G0QNR4_ICHMU</name>
<evidence type="ECO:0000256" key="1">
    <source>
        <dbReference type="ARBA" id="ARBA00008889"/>
    </source>
</evidence>
<dbReference type="GO" id="GO:0022625">
    <property type="term" value="C:cytosolic large ribosomal subunit"/>
    <property type="evidence" value="ECO:0007669"/>
    <property type="project" value="TreeGrafter"/>
</dbReference>
<dbReference type="OrthoDB" id="289442at2759"/>
<feature type="transmembrane region" description="Helical" evidence="4">
    <location>
        <begin position="39"/>
        <end position="64"/>
    </location>
</feature>
<dbReference type="GO" id="GO:0016491">
    <property type="term" value="F:oxidoreductase activity"/>
    <property type="evidence" value="ECO:0007669"/>
    <property type="project" value="UniProtKB-KW"/>
</dbReference>
<dbReference type="PANTHER" id="PTHR45699">
    <property type="entry name" value="60S ACIDIC RIBOSOMAL PROTEIN P0"/>
    <property type="match status" value="1"/>
</dbReference>
<keyword evidence="6" id="KW-0560">Oxidoreductase</keyword>
<keyword evidence="7" id="KW-1185">Reference proteome</keyword>
<dbReference type="GO" id="GO:0070180">
    <property type="term" value="F:large ribosomal subunit rRNA binding"/>
    <property type="evidence" value="ECO:0007669"/>
    <property type="project" value="TreeGrafter"/>
</dbReference>
<evidence type="ECO:0000313" key="6">
    <source>
        <dbReference type="EMBL" id="EGR33144.1"/>
    </source>
</evidence>
<dbReference type="RefSeq" id="XP_004037130.1">
    <property type="nucleotide sequence ID" value="XM_004037082.1"/>
</dbReference>
<comment type="similarity">
    <text evidence="1">Belongs to the universal ribosomal protein uL10 family.</text>
</comment>
<evidence type="ECO:0000256" key="4">
    <source>
        <dbReference type="SAM" id="Phobius"/>
    </source>
</evidence>
<dbReference type="GO" id="GO:0140078">
    <property type="term" value="F:class I DNA-(apurinic or apyrimidinic site) endonuclease activity"/>
    <property type="evidence" value="ECO:0007669"/>
    <property type="project" value="UniProtKB-EC"/>
</dbReference>
<dbReference type="Pfam" id="PF17777">
    <property type="entry name" value="RL10P_insert"/>
    <property type="match status" value="1"/>
</dbReference>
<dbReference type="STRING" id="857967.G0QNR4"/>
<organism evidence="6 7">
    <name type="scientific">Ichthyophthirius multifiliis</name>
    <name type="common">White spot disease agent</name>
    <name type="synonym">Ich</name>
    <dbReference type="NCBI Taxonomy" id="5932"/>
    <lineage>
        <taxon>Eukaryota</taxon>
        <taxon>Sar</taxon>
        <taxon>Alveolata</taxon>
        <taxon>Ciliophora</taxon>
        <taxon>Intramacronucleata</taxon>
        <taxon>Oligohymenophorea</taxon>
        <taxon>Hymenostomatida</taxon>
        <taxon>Ophryoglenina</taxon>
        <taxon>Ichthyophthirius</taxon>
    </lineage>
</organism>
<dbReference type="InterPro" id="IPR043164">
    <property type="entry name" value="Ribosomal_uL10-like_insert_sf"/>
</dbReference>